<dbReference type="RefSeq" id="WP_243799899.1">
    <property type="nucleotide sequence ID" value="NZ_CP094669.1"/>
</dbReference>
<sequence>MLHLFKFKKMFRRISSFLVCTLLLSAWQCEDPELQPAPDCIQANVIGPDCHAANGRIGYYLRLEHPVAESTTQVNPVTGATEYVVKAINVPATYQQTGATFFCTVRQATEAELTAIGPKTAICSQTGPFAYLENVSDTACTTK</sequence>
<reference evidence="1 2" key="1">
    <citation type="submission" date="2022-03" db="EMBL/GenBank/DDBJ databases">
        <title>Hymenobactersp. isolated from the air.</title>
        <authorList>
            <person name="Won M."/>
            <person name="Kwon S.-W."/>
        </authorList>
    </citation>
    <scope>NUCLEOTIDE SEQUENCE [LARGE SCALE GENOMIC DNA]</scope>
    <source>
        <strain evidence="1 2">KACC 21982</strain>
    </source>
</reference>
<gene>
    <name evidence="1" type="ORF">MTX78_03355</name>
</gene>
<accession>A0ABY4CZD8</accession>
<organism evidence="1 2">
    <name type="scientific">Hymenobacter tibetensis</name>
    <dbReference type="NCBI Taxonomy" id="497967"/>
    <lineage>
        <taxon>Bacteria</taxon>
        <taxon>Pseudomonadati</taxon>
        <taxon>Bacteroidota</taxon>
        <taxon>Cytophagia</taxon>
        <taxon>Cytophagales</taxon>
        <taxon>Hymenobacteraceae</taxon>
        <taxon>Hymenobacter</taxon>
    </lineage>
</organism>
<evidence type="ECO:0000313" key="2">
    <source>
        <dbReference type="Proteomes" id="UP000831113"/>
    </source>
</evidence>
<evidence type="ECO:0008006" key="3">
    <source>
        <dbReference type="Google" id="ProtNLM"/>
    </source>
</evidence>
<protein>
    <recommendedName>
        <fullName evidence="3">Lipoprotein</fullName>
    </recommendedName>
</protein>
<dbReference type="Proteomes" id="UP000831113">
    <property type="component" value="Chromosome"/>
</dbReference>
<proteinExistence type="predicted"/>
<name>A0ABY4CZD8_9BACT</name>
<keyword evidence="2" id="KW-1185">Reference proteome</keyword>
<evidence type="ECO:0000313" key="1">
    <source>
        <dbReference type="EMBL" id="UOG75635.1"/>
    </source>
</evidence>
<dbReference type="EMBL" id="CP094669">
    <property type="protein sequence ID" value="UOG75635.1"/>
    <property type="molecule type" value="Genomic_DNA"/>
</dbReference>